<evidence type="ECO:0000313" key="2">
    <source>
        <dbReference type="Proteomes" id="UP000492821"/>
    </source>
</evidence>
<feature type="compositionally biased region" description="Polar residues" evidence="1">
    <location>
        <begin position="69"/>
        <end position="81"/>
    </location>
</feature>
<keyword evidence="2" id="KW-1185">Reference proteome</keyword>
<accession>A0A7E4VEH3</accession>
<reference evidence="3" key="2">
    <citation type="submission" date="2020-10" db="UniProtKB">
        <authorList>
            <consortium name="WormBaseParasite"/>
        </authorList>
    </citation>
    <scope>IDENTIFICATION</scope>
</reference>
<evidence type="ECO:0000313" key="3">
    <source>
        <dbReference type="WBParaSite" id="Pan_g20110.t1"/>
    </source>
</evidence>
<dbReference type="AlphaFoldDB" id="A0A7E4VEH3"/>
<organism evidence="2 3">
    <name type="scientific">Panagrellus redivivus</name>
    <name type="common">Microworm</name>
    <dbReference type="NCBI Taxonomy" id="6233"/>
    <lineage>
        <taxon>Eukaryota</taxon>
        <taxon>Metazoa</taxon>
        <taxon>Ecdysozoa</taxon>
        <taxon>Nematoda</taxon>
        <taxon>Chromadorea</taxon>
        <taxon>Rhabditida</taxon>
        <taxon>Tylenchina</taxon>
        <taxon>Panagrolaimomorpha</taxon>
        <taxon>Panagrolaimoidea</taxon>
        <taxon>Panagrolaimidae</taxon>
        <taxon>Panagrellus</taxon>
    </lineage>
</organism>
<reference evidence="2" key="1">
    <citation type="journal article" date="2013" name="Genetics">
        <title>The draft genome and transcriptome of Panagrellus redivivus are shaped by the harsh demands of a free-living lifestyle.</title>
        <authorList>
            <person name="Srinivasan J."/>
            <person name="Dillman A.R."/>
            <person name="Macchietto M.G."/>
            <person name="Heikkinen L."/>
            <person name="Lakso M."/>
            <person name="Fracchia K.M."/>
            <person name="Antoshechkin I."/>
            <person name="Mortazavi A."/>
            <person name="Wong G."/>
            <person name="Sternberg P.W."/>
        </authorList>
    </citation>
    <scope>NUCLEOTIDE SEQUENCE [LARGE SCALE GENOMIC DNA]</scope>
    <source>
        <strain evidence="2">MT8872</strain>
    </source>
</reference>
<proteinExistence type="predicted"/>
<feature type="region of interest" description="Disordered" evidence="1">
    <location>
        <begin position="66"/>
        <end position="88"/>
    </location>
</feature>
<evidence type="ECO:0000256" key="1">
    <source>
        <dbReference type="SAM" id="MobiDB-lite"/>
    </source>
</evidence>
<sequence>MAITDAKKTKLTKQTAQGLSILKNVYGNRKSTEVDKSYFSKVGLLAQIASILLGKIAHKLDNEPRKVIQPTQNHPQLSSSHQPHKIGY</sequence>
<name>A0A7E4VEH3_PANRE</name>
<protein>
    <submittedName>
        <fullName evidence="3">DUF4372 domain-containing protein</fullName>
    </submittedName>
</protein>
<dbReference type="WBParaSite" id="Pan_g20110.t1">
    <property type="protein sequence ID" value="Pan_g20110.t1"/>
    <property type="gene ID" value="Pan_g20110"/>
</dbReference>
<dbReference type="Proteomes" id="UP000492821">
    <property type="component" value="Unassembled WGS sequence"/>
</dbReference>